<comment type="cofactor">
    <cofactor evidence="1">
        <name>Ca(2+)</name>
        <dbReference type="ChEBI" id="CHEBI:29108"/>
    </cofactor>
</comment>
<keyword evidence="4" id="KW-0677">Repeat</keyword>
<dbReference type="InterPro" id="IPR013858">
    <property type="entry name" value="Peptidase_M10B_C"/>
</dbReference>
<dbReference type="PROSITE" id="PS00330">
    <property type="entry name" value="HEMOLYSIN_CALCIUM"/>
    <property type="match status" value="6"/>
</dbReference>
<proteinExistence type="predicted"/>
<evidence type="ECO:0000256" key="3">
    <source>
        <dbReference type="ARBA" id="ARBA00022525"/>
    </source>
</evidence>
<dbReference type="PANTHER" id="PTHR38340:SF1">
    <property type="entry name" value="S-LAYER PROTEIN"/>
    <property type="match status" value="1"/>
</dbReference>
<dbReference type="SUPFAM" id="SSF51120">
    <property type="entry name" value="beta-Roll"/>
    <property type="match status" value="4"/>
</dbReference>
<evidence type="ECO:0000313" key="8">
    <source>
        <dbReference type="Proteomes" id="UP000305887"/>
    </source>
</evidence>
<dbReference type="InterPro" id="IPR018511">
    <property type="entry name" value="Hemolysin-typ_Ca-bd_CS"/>
</dbReference>
<name>A0A5C4MTP6_9RHOB</name>
<organism evidence="7 8">
    <name type="scientific">Rubellimicrobium rubrum</name>
    <dbReference type="NCBI Taxonomy" id="2585369"/>
    <lineage>
        <taxon>Bacteria</taxon>
        <taxon>Pseudomonadati</taxon>
        <taxon>Pseudomonadota</taxon>
        <taxon>Alphaproteobacteria</taxon>
        <taxon>Rhodobacterales</taxon>
        <taxon>Roseobacteraceae</taxon>
        <taxon>Rubellimicrobium</taxon>
    </lineage>
</organism>
<dbReference type="RefSeq" id="WP_139078065.1">
    <property type="nucleotide sequence ID" value="NZ_VDFU01000023.1"/>
</dbReference>
<accession>A0A5C4MTP6</accession>
<evidence type="ECO:0000259" key="6">
    <source>
        <dbReference type="Pfam" id="PF08548"/>
    </source>
</evidence>
<keyword evidence="8" id="KW-1185">Reference proteome</keyword>
<dbReference type="PRINTS" id="PR00313">
    <property type="entry name" value="CABNDNGRPT"/>
</dbReference>
<dbReference type="EMBL" id="VDFU01000023">
    <property type="protein sequence ID" value="TNC47720.1"/>
    <property type="molecule type" value="Genomic_DNA"/>
</dbReference>
<sequence>MPTVYVKFDIVEEVSNWSSETDPNFTGYYRDEITQTFLGQERDVYLSSSALGPFTFALNGVSLYPVLGGNNGLLFMGINTDGQYGQRAWTYYARYESVSYTRPDTYNEEPIIERSARSYITPDRSLYTDYSWTFPDYDWVEMWVPAFLFTDGSDRVNFNSLTSDQRLAVNDGADLYGALAGNDTVVLPGTRSISGVTRTWDPGRAFSAGDGNDTITGGQLADNIHGDGGNDTLRGYGQGDRLGGGAGADTLNGGGGNDDLQGDVGQDILRGEAGDDLIDGGDGQDTLHGGLGLDRLEGGAANDELYGSDNADILLGGQGNDALRGGQGNDRLFAHGLFGDVASGHDRLWGEQGDDFLVGGAGNDELRGGAGRDTLTGQSGNDLLMALDDGAERGAGDSVVGGRGRDLIQVDHRDVVADLEVGDRLQFLSNWSIDNAVFIYDGQRTSLYTYNATFQSQEWVIIETGVSTYLLEVAQRSGFGGSTLIEVTRRPLPDSGPLNLLTIDPVQAEVDLERVIMDWVDAYAAASVADGISFLESFVGKRALKFFGLSLQKEMSNTVKDPLLDLVAKLGIKAPVDDAKFAAGAVGLHLAQESGDVPSASRVAQWADLINDTFNPFANTTALLGQTAWAGVVAVVRLTLDPVVKALEGIRVGTGANETRSGTGAPDILYLKGGNDTAYGRDGDDLVIGGSGAGSDIYDGGRGRDTVLYVSTTAGVTADLAQGTASGRGIDRDRLVSIENASGGSGHDRLTGSDAANRLWGEDGHDRLLGGAGDDVLEGGAGNDHLSGAAGRDRLLAGAGADVLDGGAGADNLQGGTDAAGDHFVFSHHSHSAPGAARDVIRGFTPEADQIDLRSIDARIASSANDAFLWSNTTAAAHSVWWSRTSEGVVLRADVTGNTQADMEVLLRGVSVLEAQDVLL</sequence>
<dbReference type="GO" id="GO:0005615">
    <property type="term" value="C:extracellular space"/>
    <property type="evidence" value="ECO:0007669"/>
    <property type="project" value="InterPro"/>
</dbReference>
<dbReference type="Pfam" id="PF00353">
    <property type="entry name" value="HemolysinCabind"/>
    <property type="match status" value="7"/>
</dbReference>
<comment type="caution">
    <text evidence="7">The sequence shown here is derived from an EMBL/GenBank/DDBJ whole genome shotgun (WGS) entry which is preliminary data.</text>
</comment>
<evidence type="ECO:0000256" key="5">
    <source>
        <dbReference type="SAM" id="MobiDB-lite"/>
    </source>
</evidence>
<feature type="domain" description="Peptidase M10 serralysin C-terminal" evidence="6">
    <location>
        <begin position="736"/>
        <end position="918"/>
    </location>
</feature>
<dbReference type="PANTHER" id="PTHR38340">
    <property type="entry name" value="S-LAYER PROTEIN"/>
    <property type="match status" value="1"/>
</dbReference>
<dbReference type="AlphaFoldDB" id="A0A5C4MTP6"/>
<dbReference type="GO" id="GO:0005509">
    <property type="term" value="F:calcium ion binding"/>
    <property type="evidence" value="ECO:0007669"/>
    <property type="project" value="InterPro"/>
</dbReference>
<reference evidence="7 8" key="1">
    <citation type="submission" date="2019-06" db="EMBL/GenBank/DDBJ databases">
        <title>YIM 131921 draft genome.</title>
        <authorList>
            <person name="Jiang L."/>
        </authorList>
    </citation>
    <scope>NUCLEOTIDE SEQUENCE [LARGE SCALE GENOMIC DNA]</scope>
    <source>
        <strain evidence="7 8">YIM 131921</strain>
    </source>
</reference>
<evidence type="ECO:0000256" key="1">
    <source>
        <dbReference type="ARBA" id="ARBA00001913"/>
    </source>
</evidence>
<dbReference type="Pfam" id="PF08548">
    <property type="entry name" value="Peptidase_M10_C"/>
    <property type="match status" value="1"/>
</dbReference>
<feature type="region of interest" description="Disordered" evidence="5">
    <location>
        <begin position="226"/>
        <end position="266"/>
    </location>
</feature>
<feature type="compositionally biased region" description="Gly residues" evidence="5">
    <location>
        <begin position="236"/>
        <end position="257"/>
    </location>
</feature>
<dbReference type="OrthoDB" id="733404at2"/>
<comment type="subcellular location">
    <subcellularLocation>
        <location evidence="2">Secreted</location>
    </subcellularLocation>
</comment>
<gene>
    <name evidence="7" type="ORF">FHG66_16005</name>
</gene>
<dbReference type="Gene3D" id="2.150.10.10">
    <property type="entry name" value="Serralysin-like metalloprotease, C-terminal"/>
    <property type="match status" value="6"/>
</dbReference>
<evidence type="ECO:0000256" key="2">
    <source>
        <dbReference type="ARBA" id="ARBA00004613"/>
    </source>
</evidence>
<evidence type="ECO:0000256" key="4">
    <source>
        <dbReference type="ARBA" id="ARBA00022737"/>
    </source>
</evidence>
<dbReference type="Proteomes" id="UP000305887">
    <property type="component" value="Unassembled WGS sequence"/>
</dbReference>
<dbReference type="InterPro" id="IPR001343">
    <property type="entry name" value="Hemolysn_Ca-bd"/>
</dbReference>
<protein>
    <submittedName>
        <fullName evidence="7">Calcium-binding protein</fullName>
    </submittedName>
</protein>
<keyword evidence="3" id="KW-0964">Secreted</keyword>
<evidence type="ECO:0000313" key="7">
    <source>
        <dbReference type="EMBL" id="TNC47720.1"/>
    </source>
</evidence>
<dbReference type="InterPro" id="IPR050557">
    <property type="entry name" value="RTX_toxin/Mannuronan_C5-epim"/>
</dbReference>
<dbReference type="InterPro" id="IPR011049">
    <property type="entry name" value="Serralysin-like_metalloprot_C"/>
</dbReference>